<keyword evidence="3" id="KW-0223">Dioxygenase</keyword>
<sequence length="154" mass="17172">MRLQLALNVKNLDRAVTFYSKMFATPVHKKRNGYANFEILVPPLKLVLFERPEANEQLNHIGVECLNASEFDKVSDHLGGSGLKSNGVTETSCCHARQAKLWIKEPDELAWEWYHILDDEPEADKTGGESSQAGCCGQHPDINATSEPEQVCCT</sequence>
<dbReference type="Proteomes" id="UP000252419">
    <property type="component" value="Unassembled WGS sequence"/>
</dbReference>
<feature type="domain" description="Glyoxalase/fosfomycin resistance/dioxygenase" evidence="2">
    <location>
        <begin position="4"/>
        <end position="112"/>
    </location>
</feature>
<dbReference type="PANTHER" id="PTHR41294">
    <property type="entry name" value="CADMIUM-INDUCED PROTEIN CADI"/>
    <property type="match status" value="1"/>
</dbReference>
<dbReference type="GO" id="GO:0046686">
    <property type="term" value="P:response to cadmium ion"/>
    <property type="evidence" value="ECO:0007669"/>
    <property type="project" value="TreeGrafter"/>
</dbReference>
<evidence type="ECO:0000259" key="2">
    <source>
        <dbReference type="Pfam" id="PF00903"/>
    </source>
</evidence>
<dbReference type="Gene3D" id="3.10.180.10">
    <property type="entry name" value="2,3-Dihydroxybiphenyl 1,2-Dioxygenase, domain 1"/>
    <property type="match status" value="1"/>
</dbReference>
<evidence type="ECO:0000256" key="1">
    <source>
        <dbReference type="SAM" id="MobiDB-lite"/>
    </source>
</evidence>
<evidence type="ECO:0000313" key="4">
    <source>
        <dbReference type="Proteomes" id="UP000252419"/>
    </source>
</evidence>
<dbReference type="NCBIfam" id="NF041414">
    <property type="entry name" value="ArsI_CadI_VOC"/>
    <property type="match status" value="1"/>
</dbReference>
<feature type="region of interest" description="Disordered" evidence="1">
    <location>
        <begin position="121"/>
        <end position="154"/>
    </location>
</feature>
<dbReference type="EMBL" id="JPWA01000030">
    <property type="protein sequence ID" value="RCK04419.1"/>
    <property type="molecule type" value="Genomic_DNA"/>
</dbReference>
<dbReference type="InterPro" id="IPR004360">
    <property type="entry name" value="Glyas_Fos-R_dOase_dom"/>
</dbReference>
<organism evidence="3 4">
    <name type="scientific">Thalassospira xianhensis MCCC 1A02616</name>
    <dbReference type="NCBI Taxonomy" id="1177929"/>
    <lineage>
        <taxon>Bacteria</taxon>
        <taxon>Pseudomonadati</taxon>
        <taxon>Pseudomonadota</taxon>
        <taxon>Alphaproteobacteria</taxon>
        <taxon>Rhodospirillales</taxon>
        <taxon>Thalassospiraceae</taxon>
        <taxon>Thalassospira</taxon>
    </lineage>
</organism>
<reference evidence="3 4" key="1">
    <citation type="submission" date="2014-07" db="EMBL/GenBank/DDBJ databases">
        <title>Draft genome sequence of Thalassospira xianhensis P-4 (MCCC 1A02616).</title>
        <authorList>
            <person name="Lai Q."/>
            <person name="Shao Z."/>
        </authorList>
    </citation>
    <scope>NUCLEOTIDE SEQUENCE [LARGE SCALE GENOMIC DNA]</scope>
    <source>
        <strain evidence="3 4">MCCC 1A02616</strain>
    </source>
</reference>
<accession>A0A367U8H7</accession>
<dbReference type="SUPFAM" id="SSF54593">
    <property type="entry name" value="Glyoxalase/Bleomycin resistance protein/Dihydroxybiphenyl dioxygenase"/>
    <property type="match status" value="1"/>
</dbReference>
<dbReference type="Pfam" id="PF00903">
    <property type="entry name" value="Glyoxalase"/>
    <property type="match status" value="1"/>
</dbReference>
<dbReference type="GO" id="GO:0051213">
    <property type="term" value="F:dioxygenase activity"/>
    <property type="evidence" value="ECO:0007669"/>
    <property type="project" value="UniProtKB-KW"/>
</dbReference>
<evidence type="ECO:0000313" key="3">
    <source>
        <dbReference type="EMBL" id="RCK04419.1"/>
    </source>
</evidence>
<dbReference type="InterPro" id="IPR029068">
    <property type="entry name" value="Glyas_Bleomycin-R_OHBP_Dase"/>
</dbReference>
<comment type="caution">
    <text evidence="3">The sequence shown here is derived from an EMBL/GenBank/DDBJ whole genome shotgun (WGS) entry which is preliminary data.</text>
</comment>
<gene>
    <name evidence="3" type="ORF">TH5_19755</name>
</gene>
<name>A0A367U8H7_9PROT</name>
<proteinExistence type="predicted"/>
<keyword evidence="4" id="KW-1185">Reference proteome</keyword>
<dbReference type="InterPro" id="IPR049789">
    <property type="entry name" value="ArsI/CadI-like"/>
</dbReference>
<dbReference type="AlphaFoldDB" id="A0A367U8H7"/>
<keyword evidence="3" id="KW-0560">Oxidoreductase</keyword>
<protein>
    <submittedName>
        <fullName evidence="3">Glyoxalase/bleomycin resistance protein/dioxygenase</fullName>
    </submittedName>
</protein>
<dbReference type="InterPro" id="IPR052393">
    <property type="entry name" value="Cadmium-induced_rsp"/>
</dbReference>
<dbReference type="PANTHER" id="PTHR41294:SF1">
    <property type="entry name" value="CADMIUM-INDUCED PROTEIN CADI"/>
    <property type="match status" value="1"/>
</dbReference>
<dbReference type="RefSeq" id="WP_114123244.1">
    <property type="nucleotide sequence ID" value="NZ_JPWA01000030.1"/>
</dbReference>